<dbReference type="InterPro" id="IPR014729">
    <property type="entry name" value="Rossmann-like_a/b/a_fold"/>
</dbReference>
<protein>
    <recommendedName>
        <fullName evidence="1">DUF218 domain-containing protein</fullName>
    </recommendedName>
</protein>
<dbReference type="GO" id="GO:0005886">
    <property type="term" value="C:plasma membrane"/>
    <property type="evidence" value="ECO:0007669"/>
    <property type="project" value="TreeGrafter"/>
</dbReference>
<organism evidence="2 3">
    <name type="scientific">Pontibacillus marinus BH030004 = DSM 16465</name>
    <dbReference type="NCBI Taxonomy" id="1385511"/>
    <lineage>
        <taxon>Bacteria</taxon>
        <taxon>Bacillati</taxon>
        <taxon>Bacillota</taxon>
        <taxon>Bacilli</taxon>
        <taxon>Bacillales</taxon>
        <taxon>Bacillaceae</taxon>
        <taxon>Pontibacillus</taxon>
    </lineage>
</organism>
<reference evidence="2 3" key="1">
    <citation type="submission" date="2013-08" db="EMBL/GenBank/DDBJ databases">
        <authorList>
            <person name="Huang J."/>
            <person name="Wang G."/>
        </authorList>
    </citation>
    <scope>NUCLEOTIDE SEQUENCE [LARGE SCALE GENOMIC DNA]</scope>
    <source>
        <strain evidence="2 3">BH030004</strain>
    </source>
</reference>
<comment type="caution">
    <text evidence="2">The sequence shown here is derived from an EMBL/GenBank/DDBJ whole genome shotgun (WGS) entry which is preliminary data.</text>
</comment>
<dbReference type="Gene3D" id="3.40.50.620">
    <property type="entry name" value="HUPs"/>
    <property type="match status" value="1"/>
</dbReference>
<dbReference type="CDD" id="cd06259">
    <property type="entry name" value="YdcF-like"/>
    <property type="match status" value="1"/>
</dbReference>
<dbReference type="InterPro" id="IPR003848">
    <property type="entry name" value="DUF218"/>
</dbReference>
<dbReference type="AlphaFoldDB" id="A0A0A5GBS5"/>
<dbReference type="PANTHER" id="PTHR30336:SF20">
    <property type="entry name" value="DUF218 DOMAIN-CONTAINING PROTEIN"/>
    <property type="match status" value="1"/>
</dbReference>
<feature type="domain" description="DUF218" evidence="1">
    <location>
        <begin position="35"/>
        <end position="161"/>
    </location>
</feature>
<dbReference type="Proteomes" id="UP000030403">
    <property type="component" value="Unassembled WGS sequence"/>
</dbReference>
<accession>A0A0A5GBS5</accession>
<dbReference type="STRING" id="1385511.GCA_000425225_00528"/>
<proteinExistence type="predicted"/>
<evidence type="ECO:0000313" key="2">
    <source>
        <dbReference type="EMBL" id="KGX89474.1"/>
    </source>
</evidence>
<name>A0A0A5GBS5_9BACI</name>
<dbReference type="InterPro" id="IPR051599">
    <property type="entry name" value="Cell_Envelope_Assoc"/>
</dbReference>
<sequence length="186" mass="21423">MKRIVIFFIACISWFLLHSISIVVDGLNDELHKTDVAVVLGNKVNEDGTPSNRLQARMDKASELYHEGYFKSIIVSGGVGEEGFDESGVMKNYLINKKVPSENIIEDPNGYNTYKTAKNSKAVMNELKYQSVMVITQYFHIKRTELAFHKVGVEDVYSAHAHIFEFRDMYSIIREFPAYYKYLLIY</sequence>
<dbReference type="eggNOG" id="COG1434">
    <property type="taxonomic scope" value="Bacteria"/>
</dbReference>
<evidence type="ECO:0000259" key="1">
    <source>
        <dbReference type="Pfam" id="PF02698"/>
    </source>
</evidence>
<dbReference type="Pfam" id="PF02698">
    <property type="entry name" value="DUF218"/>
    <property type="match status" value="1"/>
</dbReference>
<evidence type="ECO:0000313" key="3">
    <source>
        <dbReference type="Proteomes" id="UP000030403"/>
    </source>
</evidence>
<keyword evidence="3" id="KW-1185">Reference proteome</keyword>
<dbReference type="EMBL" id="AVPF01000015">
    <property type="protein sequence ID" value="KGX89474.1"/>
    <property type="molecule type" value="Genomic_DNA"/>
</dbReference>
<gene>
    <name evidence="2" type="ORF">N783_06340</name>
</gene>
<dbReference type="PANTHER" id="PTHR30336">
    <property type="entry name" value="INNER MEMBRANE PROTEIN, PROBABLE PERMEASE"/>
    <property type="match status" value="1"/>
</dbReference>